<proteinExistence type="predicted"/>
<sequence length="144" mass="15507">MGKRQSRECCRVWPGEKESRSKKKEASVTYPRLYRGSNYPDPQSSSTALPIIAYANAPITFLTTFPMGFFFNHPPFFGPLASSCAPPSAISASSAAGAVVVATSFSLPIALSFPLLFPNKGERVLNFSLAVRLRAGAISTKNTD</sequence>
<name>A0A2T6ZIQ2_TUBBO</name>
<comment type="caution">
    <text evidence="3">The sequence shown here is derived from an EMBL/GenBank/DDBJ whole genome shotgun (WGS) entry which is preliminary data.</text>
</comment>
<evidence type="ECO:0000256" key="2">
    <source>
        <dbReference type="SAM" id="Phobius"/>
    </source>
</evidence>
<dbReference type="Proteomes" id="UP000244722">
    <property type="component" value="Unassembled WGS sequence"/>
</dbReference>
<reference evidence="3 4" key="1">
    <citation type="submission" date="2017-04" db="EMBL/GenBank/DDBJ databases">
        <title>Draft genome sequence of Tuber borchii Vittad., a whitish edible truffle.</title>
        <authorList>
            <consortium name="DOE Joint Genome Institute"/>
            <person name="Murat C."/>
            <person name="Kuo A."/>
            <person name="Barry K.W."/>
            <person name="Clum A."/>
            <person name="Dockter R.B."/>
            <person name="Fauchery L."/>
            <person name="Iotti M."/>
            <person name="Kohler A."/>
            <person name="Labutti K."/>
            <person name="Lindquist E.A."/>
            <person name="Lipzen A."/>
            <person name="Ohm R.A."/>
            <person name="Wang M."/>
            <person name="Grigoriev I.V."/>
            <person name="Zambonelli A."/>
            <person name="Martin F.M."/>
        </authorList>
    </citation>
    <scope>NUCLEOTIDE SEQUENCE [LARGE SCALE GENOMIC DNA]</scope>
    <source>
        <strain evidence="3 4">Tbo3840</strain>
    </source>
</reference>
<feature type="region of interest" description="Disordered" evidence="1">
    <location>
        <begin position="1"/>
        <end position="26"/>
    </location>
</feature>
<evidence type="ECO:0000313" key="4">
    <source>
        <dbReference type="Proteomes" id="UP000244722"/>
    </source>
</evidence>
<organism evidence="3 4">
    <name type="scientific">Tuber borchii</name>
    <name type="common">White truffle</name>
    <dbReference type="NCBI Taxonomy" id="42251"/>
    <lineage>
        <taxon>Eukaryota</taxon>
        <taxon>Fungi</taxon>
        <taxon>Dikarya</taxon>
        <taxon>Ascomycota</taxon>
        <taxon>Pezizomycotina</taxon>
        <taxon>Pezizomycetes</taxon>
        <taxon>Pezizales</taxon>
        <taxon>Tuberaceae</taxon>
        <taxon>Tuber</taxon>
    </lineage>
</organism>
<keyword evidence="2" id="KW-1133">Transmembrane helix</keyword>
<keyword evidence="2" id="KW-0472">Membrane</keyword>
<evidence type="ECO:0000256" key="1">
    <source>
        <dbReference type="SAM" id="MobiDB-lite"/>
    </source>
</evidence>
<protein>
    <submittedName>
        <fullName evidence="3">Uncharacterized protein</fullName>
    </submittedName>
</protein>
<feature type="transmembrane region" description="Helical" evidence="2">
    <location>
        <begin position="91"/>
        <end position="117"/>
    </location>
</feature>
<accession>A0A2T6ZIQ2</accession>
<feature type="compositionally biased region" description="Basic and acidic residues" evidence="1">
    <location>
        <begin position="1"/>
        <end position="19"/>
    </location>
</feature>
<dbReference type="EMBL" id="NESQ01000236">
    <property type="protein sequence ID" value="PUU75361.1"/>
    <property type="molecule type" value="Genomic_DNA"/>
</dbReference>
<gene>
    <name evidence="3" type="ORF">B9Z19DRAFT_1090587</name>
</gene>
<keyword evidence="2" id="KW-0812">Transmembrane</keyword>
<keyword evidence="4" id="KW-1185">Reference proteome</keyword>
<feature type="transmembrane region" description="Helical" evidence="2">
    <location>
        <begin position="51"/>
        <end position="71"/>
    </location>
</feature>
<evidence type="ECO:0000313" key="3">
    <source>
        <dbReference type="EMBL" id="PUU75361.1"/>
    </source>
</evidence>
<dbReference type="AlphaFoldDB" id="A0A2T6ZIQ2"/>